<dbReference type="PANTHER" id="PTHR39550">
    <property type="entry name" value="SLL0658 PROTEIN"/>
    <property type="match status" value="1"/>
</dbReference>
<protein>
    <recommendedName>
        <fullName evidence="3">PIN domain-containing protein</fullName>
    </recommendedName>
</protein>
<dbReference type="PANTHER" id="PTHR39550:SF1">
    <property type="entry name" value="SLL0658 PROTEIN"/>
    <property type="match status" value="1"/>
</dbReference>
<dbReference type="Pfam" id="PF11848">
    <property type="entry name" value="DUF3368"/>
    <property type="match status" value="1"/>
</dbReference>
<evidence type="ECO:0000313" key="2">
    <source>
        <dbReference type="Proteomes" id="UP000070589"/>
    </source>
</evidence>
<dbReference type="EMBL" id="LHXL01000112">
    <property type="protein sequence ID" value="KXA88508.1"/>
    <property type="molecule type" value="Genomic_DNA"/>
</dbReference>
<dbReference type="InterPro" id="IPR021799">
    <property type="entry name" value="PIN-like_prokaryotic"/>
</dbReference>
<gene>
    <name evidence="1" type="ORF">AKJ62_05015</name>
</gene>
<dbReference type="AlphaFoldDB" id="A0A133U2U5"/>
<proteinExistence type="predicted"/>
<evidence type="ECO:0000313" key="1">
    <source>
        <dbReference type="EMBL" id="KXA88508.1"/>
    </source>
</evidence>
<reference evidence="1 2" key="1">
    <citation type="journal article" date="2016" name="Sci. Rep.">
        <title>Metabolic traits of an uncultured archaeal lineage -MSBL1- from brine pools of the Red Sea.</title>
        <authorList>
            <person name="Mwirichia R."/>
            <person name="Alam I."/>
            <person name="Rashid M."/>
            <person name="Vinu M."/>
            <person name="Ba-Alawi W."/>
            <person name="Anthony Kamau A."/>
            <person name="Kamanda Ngugi D."/>
            <person name="Goker M."/>
            <person name="Klenk H.P."/>
            <person name="Bajic V."/>
            <person name="Stingl U."/>
        </authorList>
    </citation>
    <scope>NUCLEOTIDE SEQUENCE [LARGE SCALE GENOMIC DNA]</scope>
    <source>
        <strain evidence="1">SCGC-AAA259D14</strain>
    </source>
</reference>
<keyword evidence="2" id="KW-1185">Reference proteome</keyword>
<comment type="caution">
    <text evidence="1">The sequence shown here is derived from an EMBL/GenBank/DDBJ whole genome shotgun (WGS) entry which is preliminary data.</text>
</comment>
<accession>A0A133U2U5</accession>
<dbReference type="Proteomes" id="UP000070589">
    <property type="component" value="Unassembled WGS sequence"/>
</dbReference>
<sequence>MVVFDASTLILLAKINLLRKASKELTLIIPNVIKKESIRKDTYDAKLIKKLIKEDEIKVENPESSAEAERLKEEFAMEEEAHAIVLADEKDCVLATDDGQAIKACKILDIKFTTAVDFLIRAYERNELSREIALEKLDKLETYGRYSPKIMEFARGKIGGEKE</sequence>
<evidence type="ECO:0008006" key="3">
    <source>
        <dbReference type="Google" id="ProtNLM"/>
    </source>
</evidence>
<name>A0A133U2U5_9EURY</name>
<organism evidence="1 2">
    <name type="scientific">candidate division MSBL1 archaeon SCGC-AAA259D14</name>
    <dbReference type="NCBI Taxonomy" id="1698261"/>
    <lineage>
        <taxon>Archaea</taxon>
        <taxon>Methanobacteriati</taxon>
        <taxon>Methanobacteriota</taxon>
        <taxon>candidate division MSBL1</taxon>
    </lineage>
</organism>